<dbReference type="InterPro" id="IPR016181">
    <property type="entry name" value="Acyl_CoA_acyltransferase"/>
</dbReference>
<proteinExistence type="inferred from homology"/>
<dbReference type="Pfam" id="PF00583">
    <property type="entry name" value="Acetyltransf_1"/>
    <property type="match status" value="1"/>
</dbReference>
<organism evidence="13 14">
    <name type="scientific">Henningerozyma blattae (strain ATCC 34711 / CBS 6284 / DSM 70876 / NBRC 10599 / NRRL Y-10934 / UCD 77-7)</name>
    <name type="common">Yeast</name>
    <name type="synonym">Tetrapisispora blattae</name>
    <dbReference type="NCBI Taxonomy" id="1071380"/>
    <lineage>
        <taxon>Eukaryota</taxon>
        <taxon>Fungi</taxon>
        <taxon>Dikarya</taxon>
        <taxon>Ascomycota</taxon>
        <taxon>Saccharomycotina</taxon>
        <taxon>Saccharomycetes</taxon>
        <taxon>Saccharomycetales</taxon>
        <taxon>Saccharomycetaceae</taxon>
        <taxon>Henningerozyma</taxon>
    </lineage>
</organism>
<comment type="similarity">
    <text evidence="3">Belongs to the acetyltransferase family. NAA40 subfamily.</text>
</comment>
<dbReference type="eggNOG" id="KOG2488">
    <property type="taxonomic scope" value="Eukaryota"/>
</dbReference>
<dbReference type="HOGENOM" id="CLU_087674_0_0_1"/>
<evidence type="ECO:0000256" key="8">
    <source>
        <dbReference type="ARBA" id="ARBA00023242"/>
    </source>
</evidence>
<reference evidence="13 14" key="1">
    <citation type="journal article" date="2011" name="Proc. Natl. Acad. Sci. U.S.A.">
        <title>Evolutionary erosion of yeast sex chromosomes by mating-type switching accidents.</title>
        <authorList>
            <person name="Gordon J.L."/>
            <person name="Armisen D."/>
            <person name="Proux-Wera E."/>
            <person name="Oheigeartaigh S.S."/>
            <person name="Byrne K.P."/>
            <person name="Wolfe K.H."/>
        </authorList>
    </citation>
    <scope>NUCLEOTIDE SEQUENCE [LARGE SCALE GENOMIC DNA]</scope>
    <source>
        <strain evidence="14">ATCC 34711 / CBS 6284 / DSM 70876 / NBRC 10599 / NRRL Y-10934 / UCD 77-7</strain>
    </source>
</reference>
<evidence type="ECO:0000256" key="11">
    <source>
        <dbReference type="ARBA" id="ARBA00049524"/>
    </source>
</evidence>
<keyword evidence="6" id="KW-0963">Cytoplasm</keyword>
<evidence type="ECO:0000313" key="13">
    <source>
        <dbReference type="EMBL" id="CCH62162.1"/>
    </source>
</evidence>
<dbReference type="Proteomes" id="UP000002866">
    <property type="component" value="Chromosome 7"/>
</dbReference>
<keyword evidence="8" id="KW-0539">Nucleus</keyword>
<dbReference type="GO" id="GO:0043998">
    <property type="term" value="F:histone H2A acetyltransferase activity"/>
    <property type="evidence" value="ECO:0007669"/>
    <property type="project" value="InterPro"/>
</dbReference>
<evidence type="ECO:0000256" key="1">
    <source>
        <dbReference type="ARBA" id="ARBA00004123"/>
    </source>
</evidence>
<dbReference type="PANTHER" id="PTHR20531">
    <property type="entry name" value="N-ALPHA-ACETYLTRANSFERASE 40"/>
    <property type="match status" value="1"/>
</dbReference>
<evidence type="ECO:0000256" key="9">
    <source>
        <dbReference type="ARBA" id="ARBA00023315"/>
    </source>
</evidence>
<gene>
    <name evidence="13" type="primary">TBLA0G02220</name>
    <name evidence="13" type="ORF">TBLA_0G02220</name>
</gene>
<dbReference type="GeneID" id="14497294"/>
<evidence type="ECO:0000256" key="7">
    <source>
        <dbReference type="ARBA" id="ARBA00022679"/>
    </source>
</evidence>
<evidence type="ECO:0000256" key="6">
    <source>
        <dbReference type="ARBA" id="ARBA00022490"/>
    </source>
</evidence>
<evidence type="ECO:0000256" key="10">
    <source>
        <dbReference type="ARBA" id="ARBA00047821"/>
    </source>
</evidence>
<dbReference type="GO" id="GO:0005737">
    <property type="term" value="C:cytoplasm"/>
    <property type="evidence" value="ECO:0007669"/>
    <property type="project" value="UniProtKB-SubCell"/>
</dbReference>
<dbReference type="InParanoid" id="I2H710"/>
<evidence type="ECO:0000256" key="4">
    <source>
        <dbReference type="ARBA" id="ARBA00012950"/>
    </source>
</evidence>
<dbReference type="KEGG" id="tbl:TBLA_0G02220"/>
<dbReference type="OMA" id="IYLYEIQ"/>
<sequence length="278" mass="33235">MDVRRLVQLVDNAFPKSISTKQGITLERKIYIIGDSENNSLLSDQNNNSNDDEIYWYFKDRKNPTVENIIKTQIFQLIDENLGKLYKKKSKKIYENDLDWSINKREEMFTSNMIYITYWDCKQNSVALFLSILSCEETYILENNDQGEVLYLYEIHITKEYQRQGIGERLIKDYLIEKLIKPLKIERQDNNFIGLELTVFSENNDAQNFYFNKIQMQYTFGSPRDEIINVMKRITRSFDEKLGEHCEDNKLPSLNDKKKQLYRKSIRKPEYYILVFPV</sequence>
<evidence type="ECO:0000313" key="14">
    <source>
        <dbReference type="Proteomes" id="UP000002866"/>
    </source>
</evidence>
<dbReference type="RefSeq" id="XP_004181681.1">
    <property type="nucleotide sequence ID" value="XM_004181633.1"/>
</dbReference>
<dbReference type="FunCoup" id="I2H710">
    <property type="interactions" value="119"/>
</dbReference>
<dbReference type="EC" id="2.3.1.257" evidence="4"/>
<comment type="subcellular location">
    <subcellularLocation>
        <location evidence="2">Cytoplasm</location>
    </subcellularLocation>
    <subcellularLocation>
        <location evidence="1">Nucleus</location>
    </subcellularLocation>
</comment>
<keyword evidence="14" id="KW-1185">Reference proteome</keyword>
<dbReference type="GO" id="GO:1990189">
    <property type="term" value="F:protein N-terminal-serine acetyltransferase activity"/>
    <property type="evidence" value="ECO:0007669"/>
    <property type="project" value="UniProtKB-EC"/>
</dbReference>
<dbReference type="EMBL" id="HE806322">
    <property type="protein sequence ID" value="CCH62162.1"/>
    <property type="molecule type" value="Genomic_DNA"/>
</dbReference>
<evidence type="ECO:0000259" key="12">
    <source>
        <dbReference type="Pfam" id="PF00583"/>
    </source>
</evidence>
<accession>I2H710</accession>
<name>I2H710_HENB6</name>
<keyword evidence="9" id="KW-0012">Acyltransferase</keyword>
<evidence type="ECO:0000256" key="2">
    <source>
        <dbReference type="ARBA" id="ARBA00004496"/>
    </source>
</evidence>
<comment type="catalytic activity">
    <reaction evidence="11">
        <text>N-terminal L-seryl-[histone H4] + acetyl-CoA = N-terminal N(alpha)-acetyl-L-seryl-[histone H4] + CoA + H(+)</text>
        <dbReference type="Rhea" id="RHEA:50596"/>
        <dbReference type="Rhea" id="RHEA-COMP:12740"/>
        <dbReference type="Rhea" id="RHEA-COMP:12743"/>
        <dbReference type="ChEBI" id="CHEBI:15378"/>
        <dbReference type="ChEBI" id="CHEBI:57287"/>
        <dbReference type="ChEBI" id="CHEBI:57288"/>
        <dbReference type="ChEBI" id="CHEBI:64738"/>
        <dbReference type="ChEBI" id="CHEBI:83690"/>
        <dbReference type="EC" id="2.3.1.257"/>
    </reaction>
</comment>
<dbReference type="InterPro" id="IPR039949">
    <property type="entry name" value="NAA40"/>
</dbReference>
<dbReference type="OrthoDB" id="424551at2759"/>
<dbReference type="AlphaFoldDB" id="I2H710"/>
<dbReference type="GO" id="GO:0005634">
    <property type="term" value="C:nucleus"/>
    <property type="evidence" value="ECO:0007669"/>
    <property type="project" value="UniProtKB-SubCell"/>
</dbReference>
<comment type="catalytic activity">
    <reaction evidence="10">
        <text>N-terminal L-seryl-[histone H2A] + acetyl-CoA = N-terminal N(alpha)-acetyl-L-seryl-[histone H2A] + CoA + H(+)</text>
        <dbReference type="Rhea" id="RHEA:50600"/>
        <dbReference type="Rhea" id="RHEA-COMP:12742"/>
        <dbReference type="Rhea" id="RHEA-COMP:12744"/>
        <dbReference type="ChEBI" id="CHEBI:15378"/>
        <dbReference type="ChEBI" id="CHEBI:57287"/>
        <dbReference type="ChEBI" id="CHEBI:57288"/>
        <dbReference type="ChEBI" id="CHEBI:64738"/>
        <dbReference type="ChEBI" id="CHEBI:83690"/>
        <dbReference type="EC" id="2.3.1.257"/>
    </reaction>
</comment>
<dbReference type="InterPro" id="IPR000182">
    <property type="entry name" value="GNAT_dom"/>
</dbReference>
<dbReference type="SUPFAM" id="SSF55729">
    <property type="entry name" value="Acyl-CoA N-acyltransferases (Nat)"/>
    <property type="match status" value="1"/>
</dbReference>
<dbReference type="Gene3D" id="3.40.630.30">
    <property type="match status" value="1"/>
</dbReference>
<evidence type="ECO:0000256" key="5">
    <source>
        <dbReference type="ARBA" id="ARBA00015043"/>
    </source>
</evidence>
<dbReference type="PANTHER" id="PTHR20531:SF1">
    <property type="entry name" value="N-ALPHA-ACETYLTRANSFERASE 40"/>
    <property type="match status" value="1"/>
</dbReference>
<dbReference type="STRING" id="1071380.I2H710"/>
<dbReference type="GO" id="GO:0010485">
    <property type="term" value="F:histone H4 acetyltransferase activity"/>
    <property type="evidence" value="ECO:0007669"/>
    <property type="project" value="InterPro"/>
</dbReference>
<dbReference type="CDD" id="cd04301">
    <property type="entry name" value="NAT_SF"/>
    <property type="match status" value="1"/>
</dbReference>
<protein>
    <recommendedName>
        <fullName evidence="5">N-alpha-acetyltransferase 40</fullName>
        <ecNumber evidence="4">2.3.1.257</ecNumber>
    </recommendedName>
</protein>
<feature type="domain" description="N-acetyltransferase" evidence="12">
    <location>
        <begin position="144"/>
        <end position="210"/>
    </location>
</feature>
<evidence type="ECO:0000256" key="3">
    <source>
        <dbReference type="ARBA" id="ARBA00008870"/>
    </source>
</evidence>
<keyword evidence="7" id="KW-0808">Transferase</keyword>